<evidence type="ECO:0000313" key="3">
    <source>
        <dbReference type="Proteomes" id="UP001390339"/>
    </source>
</evidence>
<gene>
    <name evidence="2" type="ORF">PGQ11_006112</name>
</gene>
<name>A0ABR2ISG6_9PEZI</name>
<organism evidence="2 3">
    <name type="scientific">Apiospora arundinis</name>
    <dbReference type="NCBI Taxonomy" id="335852"/>
    <lineage>
        <taxon>Eukaryota</taxon>
        <taxon>Fungi</taxon>
        <taxon>Dikarya</taxon>
        <taxon>Ascomycota</taxon>
        <taxon>Pezizomycotina</taxon>
        <taxon>Sordariomycetes</taxon>
        <taxon>Xylariomycetidae</taxon>
        <taxon>Amphisphaeriales</taxon>
        <taxon>Apiosporaceae</taxon>
        <taxon>Apiospora</taxon>
    </lineage>
</organism>
<dbReference type="InterPro" id="IPR025676">
    <property type="entry name" value="Clr5_dom"/>
</dbReference>
<keyword evidence="3" id="KW-1185">Reference proteome</keyword>
<dbReference type="PANTHER" id="PTHR46224">
    <property type="entry name" value="ANKYRIN REPEAT FAMILY PROTEIN"/>
    <property type="match status" value="1"/>
</dbReference>
<dbReference type="SMART" id="SM00248">
    <property type="entry name" value="ANK"/>
    <property type="match status" value="6"/>
</dbReference>
<proteinExistence type="predicted"/>
<evidence type="ECO:0000313" key="2">
    <source>
        <dbReference type="EMBL" id="KAK8867534.1"/>
    </source>
</evidence>
<dbReference type="Proteomes" id="UP001390339">
    <property type="component" value="Unassembled WGS sequence"/>
</dbReference>
<dbReference type="InterPro" id="IPR002110">
    <property type="entry name" value="Ankyrin_rpt"/>
</dbReference>
<dbReference type="PANTHER" id="PTHR46224:SF64">
    <property type="entry name" value="IQ MOTIF AND ANKYRIN REPEAT DOMAIN-CONTAINING PROTEIN 1"/>
    <property type="match status" value="1"/>
</dbReference>
<dbReference type="EMBL" id="JAPCWZ010000004">
    <property type="protein sequence ID" value="KAK8867534.1"/>
    <property type="molecule type" value="Genomic_DNA"/>
</dbReference>
<sequence length="619" mass="68411">MASTFTIRCAQDPKDFSLWDSHKETFRRLFLTDGLTLAEVKAKMEADHGFPVNNVSTYEVVLRTHFKFRKKLHAGQWLIVDQELDRLKQQGTDCVVTFDMTLSEVVGQGDIKTTKMLLDIGVDPEVKLLPRVEWNARLAARTQWEREKDAERICYLDPTSRAGCQGNLHMLGVLSTYDICGDRYIIDALVAASRAWKLTKRQNDPPILDIEKQAATVACLLGTDICQRQIDLQVVPSAKACAVLSTLFPHNTLRKAIQHGFGLNAVQSLVATGEEIHSEKDENGNTLLIDALLTRSKDRYHLVHFLLQSRSDFCTNNSPILKATLWNTALRCSQCLSDQVKVLRLTICPATGRMDEDQDSKVTLDLFNDLLELGVPVNHESPGQTRFSQPLLVLLIQCRADISVIKRVVAAGADINERYDTCAPTALASAITTHQLVVAKWLVEQGADVNVSWGSSHRNRVSILGSACGVRTLGLPFIQLLIDKGADVDPPYEDVPLSPVDIAIRANTIDVVIMLLTHGLEINQAKGTWRTKECVVDIAAAYGKLDLLKVLIESGGESIYPGISGFDKAFWNAHMRSQPGIIMLLELHTGISVSAVISSLKGRPKELGWVAGPYSATDQ</sequence>
<dbReference type="InterPro" id="IPR036770">
    <property type="entry name" value="Ankyrin_rpt-contain_sf"/>
</dbReference>
<feature type="domain" description="Clr5" evidence="1">
    <location>
        <begin position="19"/>
        <end position="52"/>
    </location>
</feature>
<dbReference type="SUPFAM" id="SSF48403">
    <property type="entry name" value="Ankyrin repeat"/>
    <property type="match status" value="1"/>
</dbReference>
<dbReference type="Pfam" id="PF14420">
    <property type="entry name" value="Clr5"/>
    <property type="match status" value="1"/>
</dbReference>
<dbReference type="InterPro" id="IPR051616">
    <property type="entry name" value="Cul2-RING_E3_ligase_SR"/>
</dbReference>
<evidence type="ECO:0000259" key="1">
    <source>
        <dbReference type="Pfam" id="PF14420"/>
    </source>
</evidence>
<dbReference type="Gene3D" id="1.25.40.20">
    <property type="entry name" value="Ankyrin repeat-containing domain"/>
    <property type="match status" value="1"/>
</dbReference>
<reference evidence="2 3" key="1">
    <citation type="journal article" date="2024" name="IMA Fungus">
        <title>Apiospora arundinis, a panoply of carbohydrate-active enzymes and secondary metabolites.</title>
        <authorList>
            <person name="Sorensen T."/>
            <person name="Petersen C."/>
            <person name="Muurmann A.T."/>
            <person name="Christiansen J.V."/>
            <person name="Brundto M.L."/>
            <person name="Overgaard C.K."/>
            <person name="Boysen A.T."/>
            <person name="Wollenberg R.D."/>
            <person name="Larsen T.O."/>
            <person name="Sorensen J.L."/>
            <person name="Nielsen K.L."/>
            <person name="Sondergaard T.E."/>
        </authorList>
    </citation>
    <scope>NUCLEOTIDE SEQUENCE [LARGE SCALE GENOMIC DNA]</scope>
    <source>
        <strain evidence="2 3">AAU 773</strain>
    </source>
</reference>
<protein>
    <submittedName>
        <fullName evidence="2">Ankyrin repeat-containing domain protein</fullName>
    </submittedName>
</protein>
<accession>A0ABR2ISG6</accession>
<comment type="caution">
    <text evidence="2">The sequence shown here is derived from an EMBL/GenBank/DDBJ whole genome shotgun (WGS) entry which is preliminary data.</text>
</comment>